<dbReference type="ExpressionAtlas" id="C6T8K2">
    <property type="expression patterns" value="baseline and differential"/>
</dbReference>
<dbReference type="Pfam" id="PF00929">
    <property type="entry name" value="RNase_T"/>
    <property type="match status" value="1"/>
</dbReference>
<evidence type="ECO:0000259" key="1">
    <source>
        <dbReference type="Pfam" id="PF00929"/>
    </source>
</evidence>
<dbReference type="EMBL" id="BT093803">
    <property type="protein sequence ID" value="ACU18154.1"/>
    <property type="molecule type" value="mRNA"/>
</dbReference>
<dbReference type="AlphaFoldDB" id="C6T8K2"/>
<accession>C6T8K2</accession>
<dbReference type="InterPro" id="IPR013520">
    <property type="entry name" value="Ribonucl_H"/>
</dbReference>
<dbReference type="PANTHER" id="PTHR23044">
    <property type="entry name" value="3'-5' EXONUCLEASE ERI1-RELATED"/>
    <property type="match status" value="1"/>
</dbReference>
<organism evidence="2">
    <name type="scientific">Glycine max</name>
    <name type="common">Soybean</name>
    <name type="synonym">Glycine hispida</name>
    <dbReference type="NCBI Taxonomy" id="3847"/>
    <lineage>
        <taxon>Eukaryota</taxon>
        <taxon>Viridiplantae</taxon>
        <taxon>Streptophyta</taxon>
        <taxon>Embryophyta</taxon>
        <taxon>Tracheophyta</taxon>
        <taxon>Spermatophyta</taxon>
        <taxon>Magnoliopsida</taxon>
        <taxon>eudicotyledons</taxon>
        <taxon>Gunneridae</taxon>
        <taxon>Pentapetalae</taxon>
        <taxon>rosids</taxon>
        <taxon>fabids</taxon>
        <taxon>Fabales</taxon>
        <taxon>Fabaceae</taxon>
        <taxon>Papilionoideae</taxon>
        <taxon>50 kb inversion clade</taxon>
        <taxon>NPAAA clade</taxon>
        <taxon>indigoferoid/millettioid clade</taxon>
        <taxon>Phaseoleae</taxon>
        <taxon>Glycine</taxon>
        <taxon>Glycine subgen. Soja</taxon>
    </lineage>
</organism>
<proteinExistence type="evidence at transcript level"/>
<feature type="domain" description="Exonuclease" evidence="1">
    <location>
        <begin position="141"/>
        <end position="195"/>
    </location>
</feature>
<dbReference type="SUPFAM" id="SSF53098">
    <property type="entry name" value="Ribonuclease H-like"/>
    <property type="match status" value="1"/>
</dbReference>
<dbReference type="InterPro" id="IPR012337">
    <property type="entry name" value="RNaseH-like_sf"/>
</dbReference>
<name>C6T8K2_SOYBN</name>
<dbReference type="Gene3D" id="3.30.420.10">
    <property type="entry name" value="Ribonuclease H-like superfamily/Ribonuclease H"/>
    <property type="match status" value="1"/>
</dbReference>
<dbReference type="InterPro" id="IPR051274">
    <property type="entry name" value="3-5_Exoribonuclease"/>
</dbReference>
<dbReference type="GO" id="GO:0003676">
    <property type="term" value="F:nucleic acid binding"/>
    <property type="evidence" value="ECO:0007669"/>
    <property type="project" value="InterPro"/>
</dbReference>
<sequence length="197" mass="22645">MMALENSENMQINCEASLKCLQSKGFPCNFQSNGNSMEGYTELKNEPGTHPAGDVAEPNCHLGSEFLEPSNEFHTKPTYHQNYSTWTPCHFNSHKVQQCQMNAFESHYYPYPVENPLQYVPINMVAQGYPREQYQEFQYFVVIDFEATCDKDKNPHPQEIIEFPSVIVSSITGQLEACFQTYVRPTCNQLLTDFCKI</sequence>
<dbReference type="InterPro" id="IPR036397">
    <property type="entry name" value="RNaseH_sf"/>
</dbReference>
<protein>
    <recommendedName>
        <fullName evidence="1">Exonuclease domain-containing protein</fullName>
    </recommendedName>
</protein>
<reference evidence="2" key="1">
    <citation type="submission" date="2009-08" db="EMBL/GenBank/DDBJ databases">
        <authorList>
            <person name="Cheung F."/>
            <person name="Xiao Y."/>
            <person name="Chan A."/>
            <person name="Moskal W."/>
            <person name="Town C.D."/>
        </authorList>
    </citation>
    <scope>NUCLEOTIDE SEQUENCE</scope>
</reference>
<dbReference type="PANTHER" id="PTHR23044:SF61">
    <property type="entry name" value="3'-5' EXORIBONUCLEASE 1-RELATED"/>
    <property type="match status" value="1"/>
</dbReference>
<evidence type="ECO:0000313" key="2">
    <source>
        <dbReference type="EMBL" id="ACU18154.1"/>
    </source>
</evidence>